<dbReference type="AlphaFoldDB" id="A0A1T5A7F3"/>
<protein>
    <submittedName>
        <fullName evidence="1">p22 coat protein-gene protein 5</fullName>
    </submittedName>
</protein>
<keyword evidence="1" id="KW-0167">Capsid protein</keyword>
<keyword evidence="2" id="KW-1185">Reference proteome</keyword>
<dbReference type="Proteomes" id="UP000189818">
    <property type="component" value="Unassembled WGS sequence"/>
</dbReference>
<keyword evidence="1" id="KW-0946">Virion</keyword>
<reference evidence="2" key="1">
    <citation type="submission" date="2017-02" db="EMBL/GenBank/DDBJ databases">
        <authorList>
            <person name="Varghese N."/>
            <person name="Submissions S."/>
        </authorList>
    </citation>
    <scope>NUCLEOTIDE SEQUENCE [LARGE SCALE GENOMIC DNA]</scope>
    <source>
        <strain evidence="2">UM2</strain>
    </source>
</reference>
<dbReference type="Gene3D" id="2.40.30.240">
    <property type="match status" value="1"/>
</dbReference>
<proteinExistence type="predicted"/>
<dbReference type="RefSeq" id="WP_176152450.1">
    <property type="nucleotide sequence ID" value="NZ_FUYM01000001.1"/>
</dbReference>
<organism evidence="1 2">
    <name type="scientific">Rhizorhabdus histidinilytica</name>
    <dbReference type="NCBI Taxonomy" id="439228"/>
    <lineage>
        <taxon>Bacteria</taxon>
        <taxon>Pseudomonadati</taxon>
        <taxon>Pseudomonadota</taxon>
        <taxon>Alphaproteobacteria</taxon>
        <taxon>Sphingomonadales</taxon>
        <taxon>Sphingomonadaceae</taxon>
        <taxon>Rhizorhabdus</taxon>
    </lineage>
</organism>
<name>A0A1T5A7F3_9SPHN</name>
<evidence type="ECO:0000313" key="2">
    <source>
        <dbReference type="Proteomes" id="UP000189818"/>
    </source>
</evidence>
<accession>A0A1T5A7F3</accession>
<sequence length="407" mass="43251">MGNSLLTIDMITRKSLEILENNLVITRNVNRQYDSSYAVEGAKIGTTLRIRLPDRALVTDGAALQVQDDNEQFTTLTVSNQKHIGVNFTTAELTMQLDDFAERVLKPRISQLAASVDADVANAFKGIGNSVGTPGTTPATSLVLLQGQQKLNENAAVMSPRYATVNPAANAGLVEGMKGLFNPGSTISRQFKNGMMGEGVLGYDEINMSQSIKQFTTGSRSATGGTLSASVTTEGATTIAITGAGNGATVKTGDVFTVGTPSSNPCYMVNPQTRESTGSLFQFVALSDVTLGSSGEGNITVAPIYSASNALATVDTLPQSGAAVVFVGTASTQYPQNLIYHRDAITFATADLVMPQGVDMASRQVHNGISLRIVRQYDINNDRMPCRIDVLYGYSVIRPQMAVRLWG</sequence>
<dbReference type="Pfam" id="PF11651">
    <property type="entry name" value="P22_CoatProtein"/>
    <property type="match status" value="1"/>
</dbReference>
<dbReference type="STRING" id="439228.SAMN06295920_101672"/>
<dbReference type="EMBL" id="FUYM01000001">
    <property type="protein sequence ID" value="SKB30860.1"/>
    <property type="molecule type" value="Genomic_DNA"/>
</dbReference>
<evidence type="ECO:0000313" key="1">
    <source>
        <dbReference type="EMBL" id="SKB30860.1"/>
    </source>
</evidence>
<dbReference type="InterPro" id="IPR024659">
    <property type="entry name" value="Phage_coat_Gp5"/>
</dbReference>
<gene>
    <name evidence="1" type="ORF">SAMN06295920_101672</name>
</gene>